<organism evidence="2 3">
    <name type="scientific">Gossypium stocksii</name>
    <dbReference type="NCBI Taxonomy" id="47602"/>
    <lineage>
        <taxon>Eukaryota</taxon>
        <taxon>Viridiplantae</taxon>
        <taxon>Streptophyta</taxon>
        <taxon>Embryophyta</taxon>
        <taxon>Tracheophyta</taxon>
        <taxon>Spermatophyta</taxon>
        <taxon>Magnoliopsida</taxon>
        <taxon>eudicotyledons</taxon>
        <taxon>Gunneridae</taxon>
        <taxon>Pentapetalae</taxon>
        <taxon>rosids</taxon>
        <taxon>malvids</taxon>
        <taxon>Malvales</taxon>
        <taxon>Malvaceae</taxon>
        <taxon>Malvoideae</taxon>
        <taxon>Gossypium</taxon>
    </lineage>
</organism>
<keyword evidence="1" id="KW-0472">Membrane</keyword>
<proteinExistence type="predicted"/>
<protein>
    <submittedName>
        <fullName evidence="2">Uncharacterized protein</fullName>
    </submittedName>
</protein>
<evidence type="ECO:0000256" key="1">
    <source>
        <dbReference type="SAM" id="Phobius"/>
    </source>
</evidence>
<gene>
    <name evidence="2" type="ORF">J1N35_025519</name>
</gene>
<sequence>MEFFLARSIFLADRLLRLHHVRCLVSDPVDAAALIGHACVAGKDNDPSAASVLCSFFFLFFFFFFGTFMALGCFAGCYFLLICGGWDRINGRSSLCVLFCLFK</sequence>
<accession>A0A9D3V824</accession>
<feature type="transmembrane region" description="Helical" evidence="1">
    <location>
        <begin position="56"/>
        <end position="82"/>
    </location>
</feature>
<dbReference type="AlphaFoldDB" id="A0A9D3V824"/>
<evidence type="ECO:0000313" key="3">
    <source>
        <dbReference type="Proteomes" id="UP000828251"/>
    </source>
</evidence>
<comment type="caution">
    <text evidence="2">The sequence shown here is derived from an EMBL/GenBank/DDBJ whole genome shotgun (WGS) entry which is preliminary data.</text>
</comment>
<dbReference type="EMBL" id="JAIQCV010000008">
    <property type="protein sequence ID" value="KAH1073191.1"/>
    <property type="molecule type" value="Genomic_DNA"/>
</dbReference>
<keyword evidence="1" id="KW-0812">Transmembrane</keyword>
<reference evidence="2 3" key="1">
    <citation type="journal article" date="2021" name="Plant Biotechnol. J.">
        <title>Multi-omics assisted identification of the key and species-specific regulatory components of drought-tolerant mechanisms in Gossypium stocksii.</title>
        <authorList>
            <person name="Yu D."/>
            <person name="Ke L."/>
            <person name="Zhang D."/>
            <person name="Wu Y."/>
            <person name="Sun Y."/>
            <person name="Mei J."/>
            <person name="Sun J."/>
            <person name="Sun Y."/>
        </authorList>
    </citation>
    <scope>NUCLEOTIDE SEQUENCE [LARGE SCALE GENOMIC DNA]</scope>
    <source>
        <strain evidence="3">cv. E1</strain>
        <tissue evidence="2">Leaf</tissue>
    </source>
</reference>
<dbReference type="Proteomes" id="UP000828251">
    <property type="component" value="Unassembled WGS sequence"/>
</dbReference>
<name>A0A9D3V824_9ROSI</name>
<keyword evidence="3" id="KW-1185">Reference proteome</keyword>
<evidence type="ECO:0000313" key="2">
    <source>
        <dbReference type="EMBL" id="KAH1073191.1"/>
    </source>
</evidence>
<keyword evidence="1" id="KW-1133">Transmembrane helix</keyword>